<evidence type="ECO:0000256" key="6">
    <source>
        <dbReference type="ARBA" id="ARBA00022741"/>
    </source>
</evidence>
<evidence type="ECO:0000259" key="13">
    <source>
        <dbReference type="PROSITE" id="PS00794"/>
    </source>
</evidence>
<gene>
    <name evidence="14" type="primary">folK</name>
    <name evidence="14" type="ORF">CWE09_10405</name>
</gene>
<dbReference type="GO" id="GO:0046654">
    <property type="term" value="P:tetrahydrofolate biosynthetic process"/>
    <property type="evidence" value="ECO:0007669"/>
    <property type="project" value="UniProtKB-UniPathway"/>
</dbReference>
<dbReference type="EC" id="2.7.6.3" evidence="3"/>
<dbReference type="SUPFAM" id="SSF55083">
    <property type="entry name" value="6-hydroxymethyl-7,8-dihydropterin pyrophosphokinase, HPPK"/>
    <property type="match status" value="1"/>
</dbReference>
<keyword evidence="5" id="KW-0808">Transferase</keyword>
<dbReference type="EMBL" id="PIPL01000002">
    <property type="protein sequence ID" value="RUO24282.1"/>
    <property type="molecule type" value="Genomic_DNA"/>
</dbReference>
<keyword evidence="15" id="KW-1185">Reference proteome</keyword>
<evidence type="ECO:0000256" key="7">
    <source>
        <dbReference type="ARBA" id="ARBA00022777"/>
    </source>
</evidence>
<name>A0A432W463_9GAMM</name>
<keyword evidence="8" id="KW-0067">ATP-binding</keyword>
<evidence type="ECO:0000256" key="11">
    <source>
        <dbReference type="ARBA" id="ARBA00029766"/>
    </source>
</evidence>
<dbReference type="RefSeq" id="WP_126803983.1">
    <property type="nucleotide sequence ID" value="NZ_PIPL01000002.1"/>
</dbReference>
<evidence type="ECO:0000256" key="4">
    <source>
        <dbReference type="ARBA" id="ARBA00016218"/>
    </source>
</evidence>
<dbReference type="Gene3D" id="3.30.70.560">
    <property type="entry name" value="7,8-Dihydro-6-hydroxymethylpterin-pyrophosphokinase HPPK"/>
    <property type="match status" value="1"/>
</dbReference>
<dbReference type="Proteomes" id="UP000288293">
    <property type="component" value="Unassembled WGS sequence"/>
</dbReference>
<evidence type="ECO:0000256" key="5">
    <source>
        <dbReference type="ARBA" id="ARBA00022679"/>
    </source>
</evidence>
<comment type="function">
    <text evidence="10">Catalyzes the transfer of pyrophosphate from adenosine triphosphate (ATP) to 6-hydroxymethyl-7,8-dihydropterin, an enzymatic step in folate biosynthesis pathway.</text>
</comment>
<evidence type="ECO:0000256" key="3">
    <source>
        <dbReference type="ARBA" id="ARBA00013253"/>
    </source>
</evidence>
<dbReference type="Pfam" id="PF01288">
    <property type="entry name" value="HPPK"/>
    <property type="match status" value="1"/>
</dbReference>
<proteinExistence type="inferred from homology"/>
<dbReference type="GO" id="GO:0003848">
    <property type="term" value="F:2-amino-4-hydroxy-6-hydroxymethyldihydropteridine diphosphokinase activity"/>
    <property type="evidence" value="ECO:0007669"/>
    <property type="project" value="UniProtKB-EC"/>
</dbReference>
<reference evidence="14 15" key="1">
    <citation type="journal article" date="2011" name="Front. Microbiol.">
        <title>Genomic signatures of strain selection and enhancement in Bacillus atrophaeus var. globigii, a historical biowarfare simulant.</title>
        <authorList>
            <person name="Gibbons H.S."/>
            <person name="Broomall S.M."/>
            <person name="McNew L.A."/>
            <person name="Daligault H."/>
            <person name="Chapman C."/>
            <person name="Bruce D."/>
            <person name="Karavis M."/>
            <person name="Krepps M."/>
            <person name="McGregor P.A."/>
            <person name="Hong C."/>
            <person name="Park K.H."/>
            <person name="Akmal A."/>
            <person name="Feldman A."/>
            <person name="Lin J.S."/>
            <person name="Chang W.E."/>
            <person name="Higgs B.W."/>
            <person name="Demirev P."/>
            <person name="Lindquist J."/>
            <person name="Liem A."/>
            <person name="Fochler E."/>
            <person name="Read T.D."/>
            <person name="Tapia R."/>
            <person name="Johnson S."/>
            <person name="Bishop-Lilly K.A."/>
            <person name="Detter C."/>
            <person name="Han C."/>
            <person name="Sozhamannan S."/>
            <person name="Rosenzweig C.N."/>
            <person name="Skowronski E.W."/>
        </authorList>
    </citation>
    <scope>NUCLEOTIDE SEQUENCE [LARGE SCALE GENOMIC DNA]</scope>
    <source>
        <strain evidence="14 15">MLST1</strain>
    </source>
</reference>
<evidence type="ECO:0000256" key="2">
    <source>
        <dbReference type="ARBA" id="ARBA00005810"/>
    </source>
</evidence>
<sequence length="164" mass="18020">MTLCYLGLGANLQKPLQQIQNAVKALQASPAIQVLRSSSLYASKPMGPQDQPDYVNAVVLIETNLQPLELLNLTQSIETLAGRERKQHWGPRTLDVDILLIDQLQLSLPQLTVPHPGLHEREFVLYPLAEIAPDLMLPDGTPVAQACQRVALNGLQKIAPATDY</sequence>
<evidence type="ECO:0000313" key="15">
    <source>
        <dbReference type="Proteomes" id="UP000288293"/>
    </source>
</evidence>
<feature type="domain" description="7,8-dihydro-6-hydroxymethylpterin-pyrophosphokinase" evidence="13">
    <location>
        <begin position="88"/>
        <end position="99"/>
    </location>
</feature>
<keyword evidence="9" id="KW-0289">Folate biosynthesis</keyword>
<dbReference type="UniPathway" id="UPA00077">
    <property type="reaction ID" value="UER00155"/>
</dbReference>
<keyword evidence="6" id="KW-0547">Nucleotide-binding</keyword>
<evidence type="ECO:0000256" key="1">
    <source>
        <dbReference type="ARBA" id="ARBA00005051"/>
    </source>
</evidence>
<keyword evidence="7 14" id="KW-0418">Kinase</keyword>
<dbReference type="PROSITE" id="PS00794">
    <property type="entry name" value="HPPK"/>
    <property type="match status" value="1"/>
</dbReference>
<dbReference type="InterPro" id="IPR000550">
    <property type="entry name" value="Hppk"/>
</dbReference>
<dbReference type="InterPro" id="IPR035907">
    <property type="entry name" value="Hppk_sf"/>
</dbReference>
<dbReference type="GO" id="GO:0046656">
    <property type="term" value="P:folic acid biosynthetic process"/>
    <property type="evidence" value="ECO:0007669"/>
    <property type="project" value="UniProtKB-KW"/>
</dbReference>
<organism evidence="14 15">
    <name type="scientific">Aliidiomarina minuta</name>
    <dbReference type="NCBI Taxonomy" id="880057"/>
    <lineage>
        <taxon>Bacteria</taxon>
        <taxon>Pseudomonadati</taxon>
        <taxon>Pseudomonadota</taxon>
        <taxon>Gammaproteobacteria</taxon>
        <taxon>Alteromonadales</taxon>
        <taxon>Idiomarinaceae</taxon>
        <taxon>Aliidiomarina</taxon>
    </lineage>
</organism>
<evidence type="ECO:0000256" key="9">
    <source>
        <dbReference type="ARBA" id="ARBA00022909"/>
    </source>
</evidence>
<evidence type="ECO:0000256" key="8">
    <source>
        <dbReference type="ARBA" id="ARBA00022840"/>
    </source>
</evidence>
<dbReference type="CDD" id="cd00483">
    <property type="entry name" value="HPPK"/>
    <property type="match status" value="1"/>
</dbReference>
<dbReference type="OrthoDB" id="9808041at2"/>
<comment type="caution">
    <text evidence="14">The sequence shown here is derived from an EMBL/GenBank/DDBJ whole genome shotgun (WGS) entry which is preliminary data.</text>
</comment>
<comment type="pathway">
    <text evidence="1">Cofactor biosynthesis; tetrahydrofolate biosynthesis; 2-amino-4-hydroxy-6-hydroxymethyl-7,8-dihydropteridine diphosphate from 7,8-dihydroneopterin triphosphate: step 4/4.</text>
</comment>
<protein>
    <recommendedName>
        <fullName evidence="4">2-amino-4-hydroxy-6-hydroxymethyldihydropteridine pyrophosphokinase</fullName>
        <ecNumber evidence="3">2.7.6.3</ecNumber>
    </recommendedName>
    <alternativeName>
        <fullName evidence="11">6-hydroxymethyl-7,8-dihydropterin pyrophosphokinase</fullName>
    </alternativeName>
    <alternativeName>
        <fullName evidence="12">7,8-dihydro-6-hydroxymethylpterin-pyrophosphokinase</fullName>
    </alternativeName>
</protein>
<accession>A0A432W463</accession>
<dbReference type="NCBIfam" id="TIGR01498">
    <property type="entry name" value="folK"/>
    <property type="match status" value="1"/>
</dbReference>
<evidence type="ECO:0000256" key="10">
    <source>
        <dbReference type="ARBA" id="ARBA00029409"/>
    </source>
</evidence>
<evidence type="ECO:0000256" key="12">
    <source>
        <dbReference type="ARBA" id="ARBA00033413"/>
    </source>
</evidence>
<dbReference type="AlphaFoldDB" id="A0A432W463"/>
<dbReference type="GO" id="GO:0005524">
    <property type="term" value="F:ATP binding"/>
    <property type="evidence" value="ECO:0007669"/>
    <property type="project" value="UniProtKB-KW"/>
</dbReference>
<evidence type="ECO:0000313" key="14">
    <source>
        <dbReference type="EMBL" id="RUO24282.1"/>
    </source>
</evidence>
<comment type="similarity">
    <text evidence="2">Belongs to the HPPK family.</text>
</comment>
<dbReference type="PANTHER" id="PTHR43071:SF1">
    <property type="entry name" value="2-AMINO-4-HYDROXY-6-HYDROXYMETHYLDIHYDROPTERIDINE PYROPHOSPHOKINASE"/>
    <property type="match status" value="1"/>
</dbReference>
<dbReference type="PANTHER" id="PTHR43071">
    <property type="entry name" value="2-AMINO-4-HYDROXY-6-HYDROXYMETHYLDIHYDROPTERIDINE PYROPHOSPHOKINASE"/>
    <property type="match status" value="1"/>
</dbReference>
<dbReference type="GO" id="GO:0016301">
    <property type="term" value="F:kinase activity"/>
    <property type="evidence" value="ECO:0007669"/>
    <property type="project" value="UniProtKB-KW"/>
</dbReference>